<reference evidence="2" key="1">
    <citation type="submission" date="2017-09" db="EMBL/GenBank/DDBJ databases">
        <title>Complete Genome Sequence of ansamitocin-producing Bacterium Actinosynnema pretiosum X47.</title>
        <authorList>
            <person name="Cao G."/>
            <person name="Zong G."/>
            <person name="Zhong C."/>
            <person name="Fu J."/>
        </authorList>
    </citation>
    <scope>NUCLEOTIDE SEQUENCE [LARGE SCALE GENOMIC DNA]</scope>
    <source>
        <strain evidence="2">X47</strain>
    </source>
</reference>
<keyword evidence="3" id="KW-1185">Reference proteome</keyword>
<keyword evidence="1" id="KW-1133">Transmembrane helix</keyword>
<feature type="transmembrane region" description="Helical" evidence="1">
    <location>
        <begin position="43"/>
        <end position="64"/>
    </location>
</feature>
<dbReference type="Proteomes" id="UP000218505">
    <property type="component" value="Chromosome"/>
</dbReference>
<evidence type="ECO:0000313" key="3">
    <source>
        <dbReference type="Proteomes" id="UP000218505"/>
    </source>
</evidence>
<name>A0A290ZCK9_9PSEU</name>
<dbReference type="EMBL" id="CP023445">
    <property type="protein sequence ID" value="ATE56712.1"/>
    <property type="molecule type" value="Genomic_DNA"/>
</dbReference>
<evidence type="ECO:0000256" key="1">
    <source>
        <dbReference type="SAM" id="Phobius"/>
    </source>
</evidence>
<protein>
    <submittedName>
        <fullName evidence="2">Uncharacterized protein</fullName>
    </submittedName>
</protein>
<dbReference type="RefSeq" id="WP_096496475.1">
    <property type="nucleotide sequence ID" value="NZ_CP023445.1"/>
</dbReference>
<keyword evidence="1" id="KW-0472">Membrane</keyword>
<keyword evidence="1" id="KW-0812">Transmembrane</keyword>
<dbReference type="KEGG" id="apre:CNX65_28340"/>
<proteinExistence type="predicted"/>
<sequence>MIRREAEIRSRRKFTERLACALLFSAIQLWALAVVLTRLEVDGVTALAIAFCTAGGLVALYDAWSGVRVTAREIDQEINQEEELARF</sequence>
<organism evidence="2 3">
    <name type="scientific">Actinosynnema pretiosum</name>
    <dbReference type="NCBI Taxonomy" id="42197"/>
    <lineage>
        <taxon>Bacteria</taxon>
        <taxon>Bacillati</taxon>
        <taxon>Actinomycetota</taxon>
        <taxon>Actinomycetes</taxon>
        <taxon>Pseudonocardiales</taxon>
        <taxon>Pseudonocardiaceae</taxon>
        <taxon>Actinosynnema</taxon>
    </lineage>
</organism>
<evidence type="ECO:0000313" key="2">
    <source>
        <dbReference type="EMBL" id="ATE56712.1"/>
    </source>
</evidence>
<dbReference type="AlphaFoldDB" id="A0A290ZCK9"/>
<accession>A0A290ZCK9</accession>
<gene>
    <name evidence="2" type="ORF">CNX65_28340</name>
</gene>